<dbReference type="GO" id="GO:0051536">
    <property type="term" value="F:iron-sulfur cluster binding"/>
    <property type="evidence" value="ECO:0007669"/>
    <property type="project" value="UniProtKB-KW"/>
</dbReference>
<name>A0A511TFL2_MYXFU</name>
<dbReference type="PROSITE" id="PS51918">
    <property type="entry name" value="RADICAL_SAM"/>
    <property type="match status" value="1"/>
</dbReference>
<dbReference type="RefSeq" id="WP_074958363.1">
    <property type="nucleotide sequence ID" value="NZ_BJXR01000072.1"/>
</dbReference>
<dbReference type="SUPFAM" id="SSF102114">
    <property type="entry name" value="Radical SAM enzymes"/>
    <property type="match status" value="1"/>
</dbReference>
<dbReference type="EMBL" id="FOIB01000013">
    <property type="protein sequence ID" value="SEU38480.1"/>
    <property type="molecule type" value="Genomic_DNA"/>
</dbReference>
<evidence type="ECO:0000313" key="10">
    <source>
        <dbReference type="Proteomes" id="UP000321514"/>
    </source>
</evidence>
<dbReference type="InterPro" id="IPR013785">
    <property type="entry name" value="Aldolase_TIM"/>
</dbReference>
<evidence type="ECO:0000256" key="5">
    <source>
        <dbReference type="ARBA" id="ARBA00023014"/>
    </source>
</evidence>
<evidence type="ECO:0000259" key="6">
    <source>
        <dbReference type="PROSITE" id="PS51918"/>
    </source>
</evidence>
<keyword evidence="9" id="KW-1185">Reference proteome</keyword>
<keyword evidence="4" id="KW-0408">Iron</keyword>
<dbReference type="InterPro" id="IPR007197">
    <property type="entry name" value="rSAM"/>
</dbReference>
<comment type="cofactor">
    <cofactor evidence="1">
        <name>[4Fe-4S] cluster</name>
        <dbReference type="ChEBI" id="CHEBI:49883"/>
    </cofactor>
</comment>
<evidence type="ECO:0000313" key="7">
    <source>
        <dbReference type="EMBL" id="GEN12954.1"/>
    </source>
</evidence>
<dbReference type="STRING" id="1334629.MFUL124B02_10145"/>
<evidence type="ECO:0000313" key="9">
    <source>
        <dbReference type="Proteomes" id="UP000183760"/>
    </source>
</evidence>
<organism evidence="7 10">
    <name type="scientific">Myxococcus fulvus</name>
    <dbReference type="NCBI Taxonomy" id="33"/>
    <lineage>
        <taxon>Bacteria</taxon>
        <taxon>Pseudomonadati</taxon>
        <taxon>Myxococcota</taxon>
        <taxon>Myxococcia</taxon>
        <taxon>Myxococcales</taxon>
        <taxon>Cystobacterineae</taxon>
        <taxon>Myxococcaceae</taxon>
        <taxon>Myxococcus</taxon>
    </lineage>
</organism>
<dbReference type="InterPro" id="IPR050377">
    <property type="entry name" value="Radical_SAM_PqqE_MftC-like"/>
</dbReference>
<dbReference type="Proteomes" id="UP000321514">
    <property type="component" value="Unassembled WGS sequence"/>
</dbReference>
<feature type="domain" description="Radical SAM core" evidence="6">
    <location>
        <begin position="39"/>
        <end position="236"/>
    </location>
</feature>
<dbReference type="EMBL" id="BJXR01000072">
    <property type="protein sequence ID" value="GEN12954.1"/>
    <property type="molecule type" value="Genomic_DNA"/>
</dbReference>
<keyword evidence="5" id="KW-0411">Iron-sulfur</keyword>
<gene>
    <name evidence="7" type="ORF">MFU01_79910</name>
    <name evidence="8" type="ORF">SAMN05443572_11382</name>
</gene>
<dbReference type="InterPro" id="IPR058240">
    <property type="entry name" value="rSAM_sf"/>
</dbReference>
<evidence type="ECO:0000313" key="8">
    <source>
        <dbReference type="EMBL" id="SEU38480.1"/>
    </source>
</evidence>
<dbReference type="GO" id="GO:0003824">
    <property type="term" value="F:catalytic activity"/>
    <property type="evidence" value="ECO:0007669"/>
    <property type="project" value="InterPro"/>
</dbReference>
<dbReference type="Pfam" id="PF04055">
    <property type="entry name" value="Radical_SAM"/>
    <property type="match status" value="1"/>
</dbReference>
<evidence type="ECO:0000256" key="4">
    <source>
        <dbReference type="ARBA" id="ARBA00023004"/>
    </source>
</evidence>
<reference evidence="7 10" key="2">
    <citation type="submission" date="2019-07" db="EMBL/GenBank/DDBJ databases">
        <title>Whole genome shotgun sequence of Myxococcus fulvus NBRC 100333.</title>
        <authorList>
            <person name="Hosoyama A."/>
            <person name="Uohara A."/>
            <person name="Ohji S."/>
            <person name="Ichikawa N."/>
        </authorList>
    </citation>
    <scope>NUCLEOTIDE SEQUENCE [LARGE SCALE GENOMIC DNA]</scope>
    <source>
        <strain evidence="7 10">NBRC 100333</strain>
    </source>
</reference>
<reference evidence="8 9" key="1">
    <citation type="submission" date="2016-10" db="EMBL/GenBank/DDBJ databases">
        <authorList>
            <person name="Varghese N."/>
            <person name="Submissions S."/>
        </authorList>
    </citation>
    <scope>NUCLEOTIDE SEQUENCE [LARGE SCALE GENOMIC DNA]</scope>
    <source>
        <strain evidence="8 9">DSM 16525</strain>
    </source>
</reference>
<dbReference type="AlphaFoldDB" id="A0A511TFL2"/>
<dbReference type="PANTHER" id="PTHR11228">
    <property type="entry name" value="RADICAL SAM DOMAIN PROTEIN"/>
    <property type="match status" value="1"/>
</dbReference>
<accession>A0A511TFL2</accession>
<keyword evidence="3" id="KW-0479">Metal-binding</keyword>
<comment type="caution">
    <text evidence="7">The sequence shown here is derived from an EMBL/GenBank/DDBJ whole genome shotgun (WGS) entry which is preliminary data.</text>
</comment>
<dbReference type="SFLD" id="SFLDS00029">
    <property type="entry name" value="Radical_SAM"/>
    <property type="match status" value="1"/>
</dbReference>
<proteinExistence type="predicted"/>
<evidence type="ECO:0000256" key="1">
    <source>
        <dbReference type="ARBA" id="ARBA00001966"/>
    </source>
</evidence>
<dbReference type="CDD" id="cd01335">
    <property type="entry name" value="Radical_SAM"/>
    <property type="match status" value="1"/>
</dbReference>
<protein>
    <submittedName>
        <fullName evidence="8">Radical SAM superfamily enzyme, MoaA/NifB/PqqE/SkfB family</fullName>
    </submittedName>
</protein>
<dbReference type="GO" id="GO:0046872">
    <property type="term" value="F:metal ion binding"/>
    <property type="evidence" value="ECO:0007669"/>
    <property type="project" value="UniProtKB-KW"/>
</dbReference>
<dbReference type="SFLD" id="SFLDG01067">
    <property type="entry name" value="SPASM/twitch_domain_containing"/>
    <property type="match status" value="1"/>
</dbReference>
<evidence type="ECO:0000256" key="3">
    <source>
        <dbReference type="ARBA" id="ARBA00022723"/>
    </source>
</evidence>
<evidence type="ECO:0000256" key="2">
    <source>
        <dbReference type="ARBA" id="ARBA00022691"/>
    </source>
</evidence>
<dbReference type="Proteomes" id="UP000183760">
    <property type="component" value="Unassembled WGS sequence"/>
</dbReference>
<sequence>MQPQPDWRPHALDGALLWFHRKTGTNLRLDAPGTRHLRRRAPRLVLFGITNACNLACGFCSREREARSDWTVDSAFEVLSGLSRAGTLEVAFGGGEPLAFRGFDALVERLATHTPLAIHFTTNGVLLSEERLARLRPHLGEVRVSLYEDNDWEASVARLARAGQTFGVNLLATPEQVAGLPERLRRLEALGCRDVALLRYVGRDAALRLDVEDESRLTDIVAGSPVRTRLSVCFGDMLLEVPRLFGGDCGAGRDFVTLTSDRKLKSCSFHGAGLPIGSAEDVLQAWEGNQATLSTPSPLPGCARVSSPRADVLEDGVRVWRGFSGNNSGDCVLVGRFDTPEEATAYLETLAPDWKSGSDYPERWRALLAAEGIPIAADEYAPQVMLAVGRSVLMHTDMTLGDDFRALRTLVWKRKGRLVQTGIHVHSQVMLATVFGVKDAASLPALARALDTAELGTFVRHANQLHGLVAFWGETGEEDALDTVVNGLSEMAQEHGAVLAAELVEMPREANLKQALASRHPRATRTRLWVLFDSAEAASRYARDLEGAVTVAGAHVLLEEGHFGPRLGYLAHRQGGRALLLTSQRVVVTGYFARKNPGAADMVPRLRPYLSADDRLETVSWEKSLMIQVDTQAPGPVMKGFTELEVLLGMPIQVRLHPDNPLAEALHRLREEVEARR</sequence>
<dbReference type="Gene3D" id="3.20.20.70">
    <property type="entry name" value="Aldolase class I"/>
    <property type="match status" value="1"/>
</dbReference>
<dbReference type="PANTHER" id="PTHR11228:SF7">
    <property type="entry name" value="PQQA PEPTIDE CYCLASE"/>
    <property type="match status" value="1"/>
</dbReference>
<dbReference type="OrthoDB" id="9782387at2"/>
<keyword evidence="2" id="KW-0949">S-adenosyl-L-methionine</keyword>